<sequence length="132" mass="14653">MQQSQRVSVVFDYASFLGASCTKRWNFSDVLASFAPIFGTVWQDTVKQSKTHEERLWDLALSTLSSRRSDEANLIALLKLAKAEGIEELTLIMPYGLEPAQVLLIEQSAEVKLQPAQGDEFLVIVNPALPVS</sequence>
<proteinExistence type="predicted"/>
<dbReference type="EMBL" id="JACRUP010000001">
    <property type="protein sequence ID" value="MBC5850044.1"/>
    <property type="molecule type" value="Genomic_DNA"/>
</dbReference>
<reference evidence="1" key="1">
    <citation type="submission" date="2020-08" db="EMBL/GenBank/DDBJ databases">
        <title>Genome Sequencing and Pan-Genome Analysis of Migratory bird Vibrio Strains, Inner Mongolia.</title>
        <authorList>
            <person name="Zheng L."/>
        </authorList>
    </citation>
    <scope>NUCLEOTIDE SEQUENCE</scope>
    <source>
        <strain evidence="1">M13F</strain>
    </source>
</reference>
<evidence type="ECO:0000313" key="1">
    <source>
        <dbReference type="EMBL" id="MBC5850044.1"/>
    </source>
</evidence>
<name>A0A9X0R5Q1_VIBME</name>
<organism evidence="1 2">
    <name type="scientific">Vibrio metschnikovii</name>
    <dbReference type="NCBI Taxonomy" id="28172"/>
    <lineage>
        <taxon>Bacteria</taxon>
        <taxon>Pseudomonadati</taxon>
        <taxon>Pseudomonadota</taxon>
        <taxon>Gammaproteobacteria</taxon>
        <taxon>Vibrionales</taxon>
        <taxon>Vibrionaceae</taxon>
        <taxon>Vibrio</taxon>
    </lineage>
</organism>
<evidence type="ECO:0000313" key="2">
    <source>
        <dbReference type="Proteomes" id="UP000615796"/>
    </source>
</evidence>
<dbReference type="AlphaFoldDB" id="A0A9X0R5Q1"/>
<protein>
    <submittedName>
        <fullName evidence="1">Transporter</fullName>
    </submittedName>
</protein>
<gene>
    <name evidence="1" type="ORF">H8Q88_03595</name>
</gene>
<accession>A0A9X0R5Q1</accession>
<keyword evidence="2" id="KW-1185">Reference proteome</keyword>
<dbReference type="Proteomes" id="UP000615796">
    <property type="component" value="Unassembled WGS sequence"/>
</dbReference>
<comment type="caution">
    <text evidence="1">The sequence shown here is derived from an EMBL/GenBank/DDBJ whole genome shotgun (WGS) entry which is preliminary data.</text>
</comment>
<dbReference type="RefSeq" id="WP_154168420.1">
    <property type="nucleotide sequence ID" value="NZ_CP046822.1"/>
</dbReference>